<name>A0ABV4AMP0_9GAMM</name>
<organism evidence="3 4">
    <name type="scientific">Rhodanobacter humi</name>
    <dbReference type="NCBI Taxonomy" id="1888173"/>
    <lineage>
        <taxon>Bacteria</taxon>
        <taxon>Pseudomonadati</taxon>
        <taxon>Pseudomonadota</taxon>
        <taxon>Gammaproteobacteria</taxon>
        <taxon>Lysobacterales</taxon>
        <taxon>Rhodanobacteraceae</taxon>
        <taxon>Rhodanobacter</taxon>
    </lineage>
</organism>
<dbReference type="EMBL" id="JBGBPY010000001">
    <property type="protein sequence ID" value="MEY2181657.1"/>
    <property type="molecule type" value="Genomic_DNA"/>
</dbReference>
<reference evidence="3 4" key="1">
    <citation type="submission" date="2024-07" db="EMBL/GenBank/DDBJ databases">
        <title>Molecular mechanisms and environmental adaptations of flagellar loss and biofilm growth of Rhodanobacter under environmental stress.</title>
        <authorList>
            <person name="Chen M."/>
        </authorList>
    </citation>
    <scope>NUCLEOTIDE SEQUENCE [LARGE SCALE GENOMIC DNA]</scope>
    <source>
        <strain evidence="3 4">RS22</strain>
    </source>
</reference>
<proteinExistence type="predicted"/>
<keyword evidence="1" id="KW-0732">Signal</keyword>
<comment type="caution">
    <text evidence="3">The sequence shown here is derived from an EMBL/GenBank/DDBJ whole genome shotgun (WGS) entry which is preliminary data.</text>
</comment>
<evidence type="ECO:0000259" key="2">
    <source>
        <dbReference type="PROSITE" id="PS51352"/>
    </source>
</evidence>
<accession>A0ABV4AMP0</accession>
<dbReference type="Proteomes" id="UP001562159">
    <property type="component" value="Unassembled WGS sequence"/>
</dbReference>
<dbReference type="InterPro" id="IPR036249">
    <property type="entry name" value="Thioredoxin-like_sf"/>
</dbReference>
<dbReference type="Gene3D" id="3.40.30.10">
    <property type="entry name" value="Glutaredoxin"/>
    <property type="match status" value="1"/>
</dbReference>
<dbReference type="InterPro" id="IPR013766">
    <property type="entry name" value="Thioredoxin_domain"/>
</dbReference>
<evidence type="ECO:0000313" key="3">
    <source>
        <dbReference type="EMBL" id="MEY2181657.1"/>
    </source>
</evidence>
<dbReference type="SUPFAM" id="SSF52833">
    <property type="entry name" value="Thioredoxin-like"/>
    <property type="match status" value="1"/>
</dbReference>
<feature type="domain" description="Thioredoxin" evidence="2">
    <location>
        <begin position="3"/>
        <end position="155"/>
    </location>
</feature>
<dbReference type="PROSITE" id="PS51352">
    <property type="entry name" value="THIOREDOXIN_2"/>
    <property type="match status" value="1"/>
</dbReference>
<evidence type="ECO:0000256" key="1">
    <source>
        <dbReference type="SAM" id="SignalP"/>
    </source>
</evidence>
<keyword evidence="4" id="KW-1185">Reference proteome</keyword>
<sequence>MRRVLLATLLALALPALAHAGTPVPLSAGDVPALLKPPAHGVRILAIWALDCAYCEANMQVLAKLQRAHPREVELVTVATDSIAQGAQIAARLKAMRMDGYPARAYAEASPERLDFLLDPNWGGETPRTEIIRADGSRQGISGELTAPQLQKLRP</sequence>
<evidence type="ECO:0000313" key="4">
    <source>
        <dbReference type="Proteomes" id="UP001562159"/>
    </source>
</evidence>
<gene>
    <name evidence="3" type="ORF">AB7878_04450</name>
</gene>
<feature type="signal peptide" evidence="1">
    <location>
        <begin position="1"/>
        <end position="20"/>
    </location>
</feature>
<protein>
    <recommendedName>
        <fullName evidence="2">Thioredoxin domain-containing protein</fullName>
    </recommendedName>
</protein>
<feature type="chain" id="PRO_5045139683" description="Thioredoxin domain-containing protein" evidence="1">
    <location>
        <begin position="21"/>
        <end position="155"/>
    </location>
</feature>